<dbReference type="Pfam" id="PF02361">
    <property type="entry name" value="CbiQ"/>
    <property type="match status" value="1"/>
</dbReference>
<comment type="subcellular location">
    <subcellularLocation>
        <location evidence="1">Membrane</location>
        <topology evidence="1">Multi-pass membrane protein</topology>
    </subcellularLocation>
</comment>
<evidence type="ECO:0000256" key="5">
    <source>
        <dbReference type="SAM" id="Phobius"/>
    </source>
</evidence>
<feature type="transmembrane region" description="Helical" evidence="5">
    <location>
        <begin position="69"/>
        <end position="88"/>
    </location>
</feature>
<evidence type="ECO:0000313" key="7">
    <source>
        <dbReference type="Proteomes" id="UP000824231"/>
    </source>
</evidence>
<evidence type="ECO:0000256" key="2">
    <source>
        <dbReference type="ARBA" id="ARBA00022692"/>
    </source>
</evidence>
<dbReference type="CDD" id="cd16914">
    <property type="entry name" value="EcfT"/>
    <property type="match status" value="1"/>
</dbReference>
<accession>A0A9D1VH05</accession>
<keyword evidence="3 5" id="KW-1133">Transmembrane helix</keyword>
<organism evidence="6 7">
    <name type="scientific">Candidatus Limosilactobacillus merdigallinarum</name>
    <dbReference type="NCBI Taxonomy" id="2838652"/>
    <lineage>
        <taxon>Bacteria</taxon>
        <taxon>Bacillati</taxon>
        <taxon>Bacillota</taxon>
        <taxon>Bacilli</taxon>
        <taxon>Lactobacillales</taxon>
        <taxon>Lactobacillaceae</taxon>
        <taxon>Limosilactobacillus</taxon>
    </lineage>
</organism>
<evidence type="ECO:0000256" key="4">
    <source>
        <dbReference type="ARBA" id="ARBA00023136"/>
    </source>
</evidence>
<protein>
    <submittedName>
        <fullName evidence="6">Energy-coupling factor transporter transmembrane protein EcfT</fullName>
    </submittedName>
</protein>
<dbReference type="PANTHER" id="PTHR33514:SF13">
    <property type="entry name" value="PROTEIN ABCI12, CHLOROPLASTIC"/>
    <property type="match status" value="1"/>
</dbReference>
<gene>
    <name evidence="6" type="ORF">H9856_00135</name>
</gene>
<dbReference type="GO" id="GO:0005886">
    <property type="term" value="C:plasma membrane"/>
    <property type="evidence" value="ECO:0007669"/>
    <property type="project" value="UniProtKB-ARBA"/>
</dbReference>
<evidence type="ECO:0000256" key="3">
    <source>
        <dbReference type="ARBA" id="ARBA00022989"/>
    </source>
</evidence>
<name>A0A9D1VH05_9LACO</name>
<dbReference type="PANTHER" id="PTHR33514">
    <property type="entry name" value="PROTEIN ABCI12, CHLOROPLASTIC"/>
    <property type="match status" value="1"/>
</dbReference>
<evidence type="ECO:0000313" key="6">
    <source>
        <dbReference type="EMBL" id="HIX34824.1"/>
    </source>
</evidence>
<dbReference type="InterPro" id="IPR003339">
    <property type="entry name" value="ABC/ECF_trnsptr_transmembrane"/>
</dbReference>
<feature type="transmembrane region" description="Helical" evidence="5">
    <location>
        <begin position="30"/>
        <end position="57"/>
    </location>
</feature>
<proteinExistence type="predicted"/>
<dbReference type="AlphaFoldDB" id="A0A9D1VH05"/>
<dbReference type="EMBL" id="DXFH01000001">
    <property type="protein sequence ID" value="HIX34824.1"/>
    <property type="molecule type" value="Genomic_DNA"/>
</dbReference>
<evidence type="ECO:0000256" key="1">
    <source>
        <dbReference type="ARBA" id="ARBA00004141"/>
    </source>
</evidence>
<keyword evidence="4 5" id="KW-0472">Membrane</keyword>
<reference evidence="6" key="2">
    <citation type="submission" date="2021-04" db="EMBL/GenBank/DDBJ databases">
        <authorList>
            <person name="Gilroy R."/>
        </authorList>
    </citation>
    <scope>NUCLEOTIDE SEQUENCE</scope>
    <source>
        <strain evidence="6">ChiSxjej3B15-572</strain>
    </source>
</reference>
<dbReference type="Proteomes" id="UP000824231">
    <property type="component" value="Unassembled WGS sequence"/>
</dbReference>
<feature type="transmembrane region" description="Helical" evidence="5">
    <location>
        <begin position="245"/>
        <end position="263"/>
    </location>
</feature>
<reference evidence="6" key="1">
    <citation type="journal article" date="2021" name="PeerJ">
        <title>Extensive microbial diversity within the chicken gut microbiome revealed by metagenomics and culture.</title>
        <authorList>
            <person name="Gilroy R."/>
            <person name="Ravi A."/>
            <person name="Getino M."/>
            <person name="Pursley I."/>
            <person name="Horton D.L."/>
            <person name="Alikhan N.F."/>
            <person name="Baker D."/>
            <person name="Gharbi K."/>
            <person name="Hall N."/>
            <person name="Watson M."/>
            <person name="Adriaenssens E.M."/>
            <person name="Foster-Nyarko E."/>
            <person name="Jarju S."/>
            <person name="Secka A."/>
            <person name="Antonio M."/>
            <person name="Oren A."/>
            <person name="Chaudhuri R.R."/>
            <person name="La Ragione R."/>
            <person name="Hildebrand F."/>
            <person name="Pallen M.J."/>
        </authorList>
    </citation>
    <scope>NUCLEOTIDE SEQUENCE</scope>
    <source>
        <strain evidence="6">ChiSxjej3B15-572</strain>
    </source>
</reference>
<sequence>MNSKVFFGLYVPTNSILHRLDPRMKIIGCFWYVVIVFFANNLLTNVLLALFLLFLMAMSRVSFKMYWQGIRTLMWIILITAAVQLLFSTGGYTLWQWHFLTITSLGIIQSIYLIFRFAFIITISTVLTVTTTTLQLAAGIESLLKPLSYLKVPVSQLAMMLSIALRFIPTIMDEIQTIMDAQRARGMDFSAGNLFQRAKRLVPVMIPLFVSSFKRADDLALAMEARGYEPGAKRTAYRRLKWEKANNWALLVYILLTVVLIVLRHL</sequence>
<keyword evidence="2 5" id="KW-0812">Transmembrane</keyword>
<comment type="caution">
    <text evidence="6">The sequence shown here is derived from an EMBL/GenBank/DDBJ whole genome shotgun (WGS) entry which is preliminary data.</text>
</comment>